<keyword evidence="2" id="KW-0496">Mitochondrion</keyword>
<dbReference type="EMBL" id="LKAM01000001">
    <property type="protein sequence ID" value="KUM50649.1"/>
    <property type="molecule type" value="Genomic_DNA"/>
</dbReference>
<name>A0A101M4B4_PICGL</name>
<dbReference type="AlphaFoldDB" id="A0A101M4B4"/>
<evidence type="ECO:0000313" key="2">
    <source>
        <dbReference type="EMBL" id="KUM50649.1"/>
    </source>
</evidence>
<protein>
    <submittedName>
        <fullName evidence="2">Uncharacterized protein</fullName>
    </submittedName>
</protein>
<geneLocation type="mitochondrion" evidence="2"/>
<sequence length="101" mass="11227">MHVIIPTTVVLRVPLKLNYIQAVLLHHMRLLSLSIYHQPGQSLWGPPNPHLITIGCGPVSERRRTCLGAYLTNRDGNTYSNRMSHGSKSSPPFDSKPLTGD</sequence>
<proteinExistence type="predicted"/>
<feature type="region of interest" description="Disordered" evidence="1">
    <location>
        <begin position="74"/>
        <end position="101"/>
    </location>
</feature>
<reference evidence="2" key="1">
    <citation type="journal article" date="2015" name="Genome Biol. Evol.">
        <title>Organellar Genomes of White Spruce (Picea glauca): Assembly and Annotation.</title>
        <authorList>
            <person name="Jackman S.D."/>
            <person name="Warren R.L."/>
            <person name="Gibb E.A."/>
            <person name="Vandervalk B.P."/>
            <person name="Mohamadi H."/>
            <person name="Chu J."/>
            <person name="Raymond A."/>
            <person name="Pleasance S."/>
            <person name="Coope R."/>
            <person name="Wildung M.R."/>
            <person name="Ritland C.E."/>
            <person name="Bousquet J."/>
            <person name="Jones S.J."/>
            <person name="Bohlmann J."/>
            <person name="Birol I."/>
        </authorList>
    </citation>
    <scope>NUCLEOTIDE SEQUENCE [LARGE SCALE GENOMIC DNA]</scope>
    <source>
        <tissue evidence="2">Flushing bud</tissue>
    </source>
</reference>
<accession>A0A101M4B4</accession>
<organism evidence="2">
    <name type="scientific">Picea glauca</name>
    <name type="common">White spruce</name>
    <name type="synonym">Pinus glauca</name>
    <dbReference type="NCBI Taxonomy" id="3330"/>
    <lineage>
        <taxon>Eukaryota</taxon>
        <taxon>Viridiplantae</taxon>
        <taxon>Streptophyta</taxon>
        <taxon>Embryophyta</taxon>
        <taxon>Tracheophyta</taxon>
        <taxon>Spermatophyta</taxon>
        <taxon>Pinopsida</taxon>
        <taxon>Pinidae</taxon>
        <taxon>Conifers I</taxon>
        <taxon>Pinales</taxon>
        <taxon>Pinaceae</taxon>
        <taxon>Picea</taxon>
    </lineage>
</organism>
<feature type="compositionally biased region" description="Polar residues" evidence="1">
    <location>
        <begin position="74"/>
        <end position="92"/>
    </location>
</feature>
<gene>
    <name evidence="2" type="ORF">ABT39_MTgene493</name>
</gene>
<comment type="caution">
    <text evidence="2">The sequence shown here is derived from an EMBL/GenBank/DDBJ whole genome shotgun (WGS) entry which is preliminary data.</text>
</comment>
<evidence type="ECO:0000256" key="1">
    <source>
        <dbReference type="SAM" id="MobiDB-lite"/>
    </source>
</evidence>